<dbReference type="AlphaFoldDB" id="A0A4Q1KHT5"/>
<feature type="coiled-coil region" evidence="1">
    <location>
        <begin position="383"/>
        <end position="410"/>
    </location>
</feature>
<sequence length="509" mass="52444">MALVPCAQAQMVAAPSSQLQLKPTDAGTALATAMTRLAASPRDFDALIKAGEASLELEDPRSAIGFFGRADDITADNGRVKAGLGRAMLQLDQIGDGLRLMELAGNLGYSDFGLLADRGLARDLAANQAGAQADYAAALRLNPDDAKVIRRQAVSYGISGQVDLADKTLQPLLYKSDRAAWRDKAFILAMNGRTAEAVKIAGQVMPAQLATAIKPYLERMTALSPAQRAAAVHLGRFPPGLVNVQVASTRPAASAPVSTPAPLPPAPKPAPTVTAAKPAPVTPAATPAATAKPAAATAPAPQGGASVAQLPASAPAQRAVQGPPAPVPSQAPAQVASAPPPPPARPAPSPGISSRSLADIMAEIEIPQSELAPRVAAVDLSDVASLKAAKKKAQEAAAKKKAEAEAKAKADAEKKRLAANPARYWVQIGTGRNKSALAFTLKRMKKEHDVLAKQDGFSAAWGATNRLVVGPFKSLERAKAVEADLKKAGSDAFVWRSDAGEELEALGGN</sequence>
<accession>A0A4Q1KHT5</accession>
<evidence type="ECO:0000256" key="2">
    <source>
        <dbReference type="SAM" id="MobiDB-lite"/>
    </source>
</evidence>
<keyword evidence="1" id="KW-0175">Coiled coil</keyword>
<evidence type="ECO:0000259" key="3">
    <source>
        <dbReference type="PROSITE" id="PS51724"/>
    </source>
</evidence>
<dbReference type="PROSITE" id="PS51724">
    <property type="entry name" value="SPOR"/>
    <property type="match status" value="1"/>
</dbReference>
<reference evidence="5" key="1">
    <citation type="submission" date="2019-01" db="EMBL/GenBank/DDBJ databases">
        <title>Cytophagaceae bacterium strain CAR-16.</title>
        <authorList>
            <person name="Chen W.-M."/>
        </authorList>
    </citation>
    <scope>NUCLEOTIDE SEQUENCE [LARGE SCALE GENOMIC DNA]</scope>
    <source>
        <strain evidence="5">CHR27</strain>
    </source>
</reference>
<dbReference type="Pfam" id="PF05036">
    <property type="entry name" value="SPOR"/>
    <property type="match status" value="1"/>
</dbReference>
<name>A0A4Q1KHT5_9SPHN</name>
<dbReference type="EMBL" id="SBKP01000005">
    <property type="protein sequence ID" value="RXR29333.1"/>
    <property type="molecule type" value="Genomic_DNA"/>
</dbReference>
<comment type="caution">
    <text evidence="4">The sequence shown here is derived from an EMBL/GenBank/DDBJ whole genome shotgun (WGS) entry which is preliminary data.</text>
</comment>
<feature type="compositionally biased region" description="Pro residues" evidence="2">
    <location>
        <begin position="259"/>
        <end position="270"/>
    </location>
</feature>
<feature type="region of interest" description="Disordered" evidence="2">
    <location>
        <begin position="253"/>
        <end position="354"/>
    </location>
</feature>
<dbReference type="Proteomes" id="UP000290958">
    <property type="component" value="Unassembled WGS sequence"/>
</dbReference>
<dbReference type="Gene3D" id="1.25.40.10">
    <property type="entry name" value="Tetratricopeptide repeat domain"/>
    <property type="match status" value="1"/>
</dbReference>
<dbReference type="GO" id="GO:0042834">
    <property type="term" value="F:peptidoglycan binding"/>
    <property type="evidence" value="ECO:0007669"/>
    <property type="project" value="InterPro"/>
</dbReference>
<dbReference type="Gene3D" id="3.30.70.1070">
    <property type="entry name" value="Sporulation related repeat"/>
    <property type="match status" value="1"/>
</dbReference>
<dbReference type="InterPro" id="IPR011990">
    <property type="entry name" value="TPR-like_helical_dom_sf"/>
</dbReference>
<feature type="domain" description="SPOR" evidence="3">
    <location>
        <begin position="418"/>
        <end position="497"/>
    </location>
</feature>
<gene>
    <name evidence="4" type="ORF">EQG66_06910</name>
</gene>
<organism evidence="4 5">
    <name type="scientific">Sphingobium fluviale</name>
    <dbReference type="NCBI Taxonomy" id="2506423"/>
    <lineage>
        <taxon>Bacteria</taxon>
        <taxon>Pseudomonadati</taxon>
        <taxon>Pseudomonadota</taxon>
        <taxon>Alphaproteobacteria</taxon>
        <taxon>Sphingomonadales</taxon>
        <taxon>Sphingomonadaceae</taxon>
        <taxon>Sphingobium</taxon>
    </lineage>
</organism>
<evidence type="ECO:0000313" key="4">
    <source>
        <dbReference type="EMBL" id="RXR29333.1"/>
    </source>
</evidence>
<keyword evidence="5" id="KW-1185">Reference proteome</keyword>
<feature type="compositionally biased region" description="Low complexity" evidence="2">
    <location>
        <begin position="271"/>
        <end position="301"/>
    </location>
</feature>
<evidence type="ECO:0000256" key="1">
    <source>
        <dbReference type="SAM" id="Coils"/>
    </source>
</evidence>
<evidence type="ECO:0000313" key="5">
    <source>
        <dbReference type="Proteomes" id="UP000290958"/>
    </source>
</evidence>
<dbReference type="InterPro" id="IPR036680">
    <property type="entry name" value="SPOR-like_sf"/>
</dbReference>
<proteinExistence type="predicted"/>
<dbReference type="OrthoDB" id="7398646at2"/>
<dbReference type="SUPFAM" id="SSF110997">
    <property type="entry name" value="Sporulation related repeat"/>
    <property type="match status" value="1"/>
</dbReference>
<dbReference type="InterPro" id="IPR007730">
    <property type="entry name" value="SPOR-like_dom"/>
</dbReference>
<protein>
    <submittedName>
        <fullName evidence="4">SPOR domain-containing protein</fullName>
    </submittedName>
</protein>
<dbReference type="SUPFAM" id="SSF48452">
    <property type="entry name" value="TPR-like"/>
    <property type="match status" value="1"/>
</dbReference>
<feature type="compositionally biased region" description="Pro residues" evidence="2">
    <location>
        <begin position="338"/>
        <end position="349"/>
    </location>
</feature>